<proteinExistence type="predicted"/>
<organism evidence="2 3">
    <name type="scientific">Undibacterium aquatile</name>
    <dbReference type="NCBI Taxonomy" id="1537398"/>
    <lineage>
        <taxon>Bacteria</taxon>
        <taxon>Pseudomonadati</taxon>
        <taxon>Pseudomonadota</taxon>
        <taxon>Betaproteobacteria</taxon>
        <taxon>Burkholderiales</taxon>
        <taxon>Oxalobacteraceae</taxon>
        <taxon>Undibacterium</taxon>
    </lineage>
</organism>
<evidence type="ECO:0000313" key="3">
    <source>
        <dbReference type="Proteomes" id="UP000637632"/>
    </source>
</evidence>
<keyword evidence="1" id="KW-0732">Signal</keyword>
<keyword evidence="3" id="KW-1185">Reference proteome</keyword>
<dbReference type="RefSeq" id="WP_190480043.1">
    <property type="nucleotide sequence ID" value="NZ_JACOFT010000004.1"/>
</dbReference>
<evidence type="ECO:0000256" key="1">
    <source>
        <dbReference type="SAM" id="SignalP"/>
    </source>
</evidence>
<feature type="signal peptide" evidence="1">
    <location>
        <begin position="1"/>
        <end position="24"/>
    </location>
</feature>
<feature type="chain" id="PRO_5045399970" evidence="1">
    <location>
        <begin position="25"/>
        <end position="301"/>
    </location>
</feature>
<sequence>MRRSLFTPAIVVIVATSFSPCLHAESADQVGVMRSSASGKEIRLDTTLNARQIVSAIPAEFLRERFEANDTKGRTIAYMAFTEGDIGGLIFVENKLTAQVSKQDAMAFYSCRGYATAVQHHWAKDADIWTETLLDASVPISDVDLHFTGKSGLRSIVEVVNDPTLSQVSSLVDMGTNPLNIFRKLSSAWDSSVDRDHFQKTLLRLKNVLTGASEAEVAEIIKPEDVSFVSGGLVMAYPRFSLEYFVSNGVVKVVQQPSFYHLSRTQAALFYAPNVRWELCTPSEWQKAMPEVIMPDSPTKK</sequence>
<evidence type="ECO:0000313" key="2">
    <source>
        <dbReference type="EMBL" id="MBC3812352.1"/>
    </source>
</evidence>
<reference evidence="2 3" key="1">
    <citation type="submission" date="2020-08" db="EMBL/GenBank/DDBJ databases">
        <title>Novel species isolated from subtropical streams in China.</title>
        <authorList>
            <person name="Lu H."/>
        </authorList>
    </citation>
    <scope>NUCLEOTIDE SEQUENCE [LARGE SCALE GENOMIC DNA]</scope>
    <source>
        <strain evidence="2 3">CCTCC AB 2015119</strain>
    </source>
</reference>
<dbReference type="EMBL" id="JACOFT010000004">
    <property type="protein sequence ID" value="MBC3812352.1"/>
    <property type="molecule type" value="Genomic_DNA"/>
</dbReference>
<accession>A0ABR6XHV0</accession>
<comment type="caution">
    <text evidence="2">The sequence shown here is derived from an EMBL/GenBank/DDBJ whole genome shotgun (WGS) entry which is preliminary data.</text>
</comment>
<name>A0ABR6XHV0_9BURK</name>
<gene>
    <name evidence="2" type="ORF">H8K26_12950</name>
</gene>
<dbReference type="Proteomes" id="UP000637632">
    <property type="component" value="Unassembled WGS sequence"/>
</dbReference>
<protein>
    <submittedName>
        <fullName evidence="2">Uncharacterized protein</fullName>
    </submittedName>
</protein>